<evidence type="ECO:0000256" key="1">
    <source>
        <dbReference type="SAM" id="MobiDB-lite"/>
    </source>
</evidence>
<feature type="compositionally biased region" description="Polar residues" evidence="1">
    <location>
        <begin position="304"/>
        <end position="314"/>
    </location>
</feature>
<reference evidence="2" key="1">
    <citation type="submission" date="2020-04" db="EMBL/GenBank/DDBJ databases">
        <title>Deep metagenomics examines the oral microbiome during advanced dental caries in children, revealing novel taxa and co-occurrences with host molecules.</title>
        <authorList>
            <person name="Baker J.L."/>
            <person name="Morton J.T."/>
            <person name="Dinis M."/>
            <person name="Alvarez R."/>
            <person name="Tran N.C."/>
            <person name="Knight R."/>
            <person name="Edlund A."/>
        </authorList>
    </citation>
    <scope>NUCLEOTIDE SEQUENCE</scope>
    <source>
        <strain evidence="2">JCVI_29_bin.11</strain>
    </source>
</reference>
<evidence type="ECO:0000313" key="2">
    <source>
        <dbReference type="EMBL" id="MBF1659733.1"/>
    </source>
</evidence>
<feature type="region of interest" description="Disordered" evidence="1">
    <location>
        <begin position="201"/>
        <end position="354"/>
    </location>
</feature>
<protein>
    <submittedName>
        <fullName evidence="2">Uncharacterized protein</fullName>
    </submittedName>
</protein>
<organism evidence="2 3">
    <name type="scientific">Rothia mucilaginosa</name>
    <dbReference type="NCBI Taxonomy" id="43675"/>
    <lineage>
        <taxon>Bacteria</taxon>
        <taxon>Bacillati</taxon>
        <taxon>Actinomycetota</taxon>
        <taxon>Actinomycetes</taxon>
        <taxon>Micrococcales</taxon>
        <taxon>Micrococcaceae</taxon>
        <taxon>Rothia</taxon>
    </lineage>
</organism>
<feature type="compositionally biased region" description="Basic and acidic residues" evidence="1">
    <location>
        <begin position="340"/>
        <end position="354"/>
    </location>
</feature>
<gene>
    <name evidence="2" type="ORF">HXO58_07855</name>
</gene>
<name>A0A930PUM9_9MICC</name>
<evidence type="ECO:0000313" key="3">
    <source>
        <dbReference type="Proteomes" id="UP000713964"/>
    </source>
</evidence>
<proteinExistence type="predicted"/>
<comment type="caution">
    <text evidence="2">The sequence shown here is derived from an EMBL/GenBank/DDBJ whole genome shotgun (WGS) entry which is preliminary data.</text>
</comment>
<dbReference type="Proteomes" id="UP000713964">
    <property type="component" value="Unassembled WGS sequence"/>
</dbReference>
<dbReference type="EMBL" id="JABZXL010000024">
    <property type="protein sequence ID" value="MBF1659733.1"/>
    <property type="molecule type" value="Genomic_DNA"/>
</dbReference>
<accession>A0A930PUM9</accession>
<feature type="compositionally biased region" description="Basic and acidic residues" evidence="1">
    <location>
        <begin position="220"/>
        <end position="245"/>
    </location>
</feature>
<dbReference type="AlphaFoldDB" id="A0A930PUM9"/>
<sequence>MPSRSDEDLQQIRGRAKTLKSVPVPPQILKPAVFPEVTLDDGSVIRTAGYPLNGELLSEIPDLTARFGVRAANALLISLAESVVKLPMEASGSESGPVHGGISPERVIIPAPGSGVAIQLAGLGVYRQPESAKQLQDLMRQDTQGLRAVGRVLPVSVALAAECVPSRPGSKPSSLVNALQSAVKREGDAPTAQVAPSEMADFAPPVPVKPADFVAPSAPRQEKKAEAPAPAVEEKQEEPKERMVKDPSGYGLVVVEDFSPEPNTPKDEEPSPVAQRPELPKPAQVQAPVQSMPEEIPSAAPETPVNTQEATVSASEDHTPTEAAHSSMLNRIRGVIPTRQPREEAKQSTETEQRSVKALLTRRNLLAGGAGVGVLLLGSLAVGAMGNKKPQTSSDEVRSVSTLTGYADSGTWTVPVSASAQVFAAEAGVLVANGPKVEIHAFSKPAGKTLVRTVDLGGELDLAFDTQVGGKAALVMQSGRKLTVFVEGMGAEDKLIEAEVREGARISGSGSATAVLAGSSASVLLRDGLAEFKRPEESAYSSLAADSEGLISVAFDAPVLVTDREGKKLTTASLSAVAEGWGVHSWIGAGHGKIVSLWAQDVYTQDEAAEVMLAIHSAADGSLLGQKQMRLSDAAEKTANGMTVRPLRVGQGGKTAVFGRFVIRLADGSFRDDLPADVVVKKIKGEVIVTEDQSGSALVYAPAEARGVKFSGAIMAQVSSGLLVQRGNALILLPGNQA</sequence>